<evidence type="ECO:0000313" key="2">
    <source>
        <dbReference type="Proteomes" id="UP000176853"/>
    </source>
</evidence>
<dbReference type="AlphaFoldDB" id="A0A1F4V355"/>
<dbReference type="EMBL" id="MEVB01000036">
    <property type="protein sequence ID" value="OGC51666.1"/>
    <property type="molecule type" value="Genomic_DNA"/>
</dbReference>
<comment type="caution">
    <text evidence="1">The sequence shown here is derived from an EMBL/GenBank/DDBJ whole genome shotgun (WGS) entry which is preliminary data.</text>
</comment>
<reference evidence="1 2" key="1">
    <citation type="journal article" date="2016" name="Nat. Commun.">
        <title>Thousands of microbial genomes shed light on interconnected biogeochemical processes in an aquifer system.</title>
        <authorList>
            <person name="Anantharaman K."/>
            <person name="Brown C.T."/>
            <person name="Hug L.A."/>
            <person name="Sharon I."/>
            <person name="Castelle C.J."/>
            <person name="Probst A.J."/>
            <person name="Thomas B.C."/>
            <person name="Singh A."/>
            <person name="Wilkins M.J."/>
            <person name="Karaoz U."/>
            <person name="Brodie E.L."/>
            <person name="Williams K.H."/>
            <person name="Hubbard S.S."/>
            <person name="Banfield J.F."/>
        </authorList>
    </citation>
    <scope>NUCLEOTIDE SEQUENCE [LARGE SCALE GENOMIC DNA]</scope>
</reference>
<accession>A0A1F4V355</accession>
<proteinExistence type="predicted"/>
<organism evidence="1 2">
    <name type="scientific">candidate division WWE3 bacterium RIFCSPHIGHO2_01_FULL_43_9</name>
    <dbReference type="NCBI Taxonomy" id="1802618"/>
    <lineage>
        <taxon>Bacteria</taxon>
        <taxon>Katanobacteria</taxon>
    </lineage>
</organism>
<evidence type="ECO:0000313" key="1">
    <source>
        <dbReference type="EMBL" id="OGC51666.1"/>
    </source>
</evidence>
<evidence type="ECO:0008006" key="3">
    <source>
        <dbReference type="Google" id="ProtNLM"/>
    </source>
</evidence>
<dbReference type="Proteomes" id="UP000176853">
    <property type="component" value="Unassembled WGS sequence"/>
</dbReference>
<protein>
    <recommendedName>
        <fullName evidence="3">N-acetyltransferase domain-containing protein</fullName>
    </recommendedName>
</protein>
<gene>
    <name evidence="1" type="ORF">A2709_03175</name>
</gene>
<sequence length="85" mass="9944">MGTIKVRKAKISDAQDIALIHTHTWQYAYRGQLPDSFLDNISVEKRLKMWSETCQILKVSQESLWRQRTIRLLVFARFAHVGIVT</sequence>
<dbReference type="Gene3D" id="3.40.630.30">
    <property type="match status" value="1"/>
</dbReference>
<name>A0A1F4V355_UNCKA</name>